<feature type="domain" description="Mechanosensitive ion channel MscS" evidence="8">
    <location>
        <begin position="223"/>
        <end position="288"/>
    </location>
</feature>
<dbReference type="Pfam" id="PF00924">
    <property type="entry name" value="MS_channel_2nd"/>
    <property type="match status" value="1"/>
</dbReference>
<feature type="transmembrane region" description="Helical" evidence="7">
    <location>
        <begin position="54"/>
        <end position="75"/>
    </location>
</feature>
<accession>A0ABT7M061</accession>
<evidence type="ECO:0000256" key="5">
    <source>
        <dbReference type="ARBA" id="ARBA00023136"/>
    </source>
</evidence>
<feature type="region of interest" description="Disordered" evidence="6">
    <location>
        <begin position="1"/>
        <end position="22"/>
    </location>
</feature>
<feature type="transmembrane region" description="Helical" evidence="7">
    <location>
        <begin position="171"/>
        <end position="193"/>
    </location>
</feature>
<dbReference type="RefSeq" id="WP_286004539.1">
    <property type="nucleotide sequence ID" value="NZ_JASVEJ010000031.1"/>
</dbReference>
<organism evidence="9 10">
    <name type="scientific">Geitlerinema calcuttense NRMC-F 0142</name>
    <dbReference type="NCBI Taxonomy" id="2922238"/>
    <lineage>
        <taxon>Bacteria</taxon>
        <taxon>Bacillati</taxon>
        <taxon>Cyanobacteriota</taxon>
        <taxon>Cyanophyceae</taxon>
        <taxon>Geitlerinematales</taxon>
        <taxon>Geitlerinemataceae</taxon>
        <taxon>Geitlerinema</taxon>
    </lineage>
</organism>
<proteinExistence type="inferred from homology"/>
<dbReference type="EMBL" id="JASVEJ010000031">
    <property type="protein sequence ID" value="MDL5057449.1"/>
    <property type="molecule type" value="Genomic_DNA"/>
</dbReference>
<comment type="caution">
    <text evidence="9">The sequence shown here is derived from an EMBL/GenBank/DDBJ whole genome shotgun (WGS) entry which is preliminary data.</text>
</comment>
<comment type="subcellular location">
    <subcellularLocation>
        <location evidence="1">Membrane</location>
        <topology evidence="1">Multi-pass membrane protein</topology>
    </subcellularLocation>
</comment>
<evidence type="ECO:0000256" key="1">
    <source>
        <dbReference type="ARBA" id="ARBA00004141"/>
    </source>
</evidence>
<comment type="similarity">
    <text evidence="2">Belongs to the MscS (TC 1.A.23) family.</text>
</comment>
<feature type="transmembrane region" description="Helical" evidence="7">
    <location>
        <begin position="133"/>
        <end position="150"/>
    </location>
</feature>
<sequence length="386" mass="43362">MFFFATTQPDAPAPSSPSESASTTEFSVVGEISEAAREFDRALETLRTITSLEAWIGFGSLVLLGLILALLINRLLHWKASSIAKKNPESIIKDILQMVQAPLGIFIFTYFLSMGVDVLKLPGWLWMRVHYTFMPMLYAIAIVFFLFRLTELGARLLHRRYQVADTEVDEYLLRLLVKLVKLVIVLMALLFFIDSLVGLGKIIPLLAGLGFLGAALALAAQHTLANVFAALSLVLDKVFKMGDRIRFENYDGFVIKMGLRSTKLISMSGEIITLPNRELAEKQVRNLSSKGQTLTEIFVRLPYQTARARIEEAIAILNGLHESNPAISRHTVSFTQIAPYSIEIASYVWSGYRTPGQYNEFVTGVNSKSRRLLTRLAWHLHSRHKQ</sequence>
<dbReference type="SUPFAM" id="SSF82861">
    <property type="entry name" value="Mechanosensitive channel protein MscS (YggB), transmembrane region"/>
    <property type="match status" value="1"/>
</dbReference>
<feature type="transmembrane region" description="Helical" evidence="7">
    <location>
        <begin position="95"/>
        <end position="113"/>
    </location>
</feature>
<evidence type="ECO:0000256" key="4">
    <source>
        <dbReference type="ARBA" id="ARBA00022989"/>
    </source>
</evidence>
<evidence type="ECO:0000313" key="9">
    <source>
        <dbReference type="EMBL" id="MDL5057449.1"/>
    </source>
</evidence>
<feature type="transmembrane region" description="Helical" evidence="7">
    <location>
        <begin position="205"/>
        <end position="235"/>
    </location>
</feature>
<protein>
    <submittedName>
        <fullName evidence="9">Mechanosensitive ion channel</fullName>
    </submittedName>
</protein>
<evidence type="ECO:0000259" key="8">
    <source>
        <dbReference type="Pfam" id="PF00924"/>
    </source>
</evidence>
<dbReference type="SUPFAM" id="SSF50182">
    <property type="entry name" value="Sm-like ribonucleoproteins"/>
    <property type="match status" value="1"/>
</dbReference>
<reference evidence="9 10" key="1">
    <citation type="submission" date="2023-06" db="EMBL/GenBank/DDBJ databases">
        <title>Whole genome sequence of Oscillatoria calcuttensis NRMC-F 0142.</title>
        <authorList>
            <person name="Shakena Fathima T."/>
            <person name="Muralitharan G."/>
            <person name="Thajuddin N."/>
        </authorList>
    </citation>
    <scope>NUCLEOTIDE SEQUENCE [LARGE SCALE GENOMIC DNA]</scope>
    <source>
        <strain evidence="9 10">NRMC-F 0142</strain>
    </source>
</reference>
<name>A0ABT7M061_9CYAN</name>
<dbReference type="Proteomes" id="UP001230986">
    <property type="component" value="Unassembled WGS sequence"/>
</dbReference>
<dbReference type="InterPro" id="IPR011014">
    <property type="entry name" value="MscS_channel_TM-2"/>
</dbReference>
<evidence type="ECO:0000256" key="7">
    <source>
        <dbReference type="SAM" id="Phobius"/>
    </source>
</evidence>
<keyword evidence="10" id="KW-1185">Reference proteome</keyword>
<dbReference type="Gene3D" id="1.10.287.1260">
    <property type="match status" value="1"/>
</dbReference>
<dbReference type="InterPro" id="IPR010920">
    <property type="entry name" value="LSM_dom_sf"/>
</dbReference>
<dbReference type="Gene3D" id="2.30.30.60">
    <property type="match status" value="1"/>
</dbReference>
<dbReference type="PANTHER" id="PTHR30566:SF5">
    <property type="entry name" value="MECHANOSENSITIVE ION CHANNEL PROTEIN 1, MITOCHONDRIAL-RELATED"/>
    <property type="match status" value="1"/>
</dbReference>
<evidence type="ECO:0000256" key="2">
    <source>
        <dbReference type="ARBA" id="ARBA00008017"/>
    </source>
</evidence>
<feature type="compositionally biased region" description="Low complexity" evidence="6">
    <location>
        <begin position="1"/>
        <end position="10"/>
    </location>
</feature>
<dbReference type="PANTHER" id="PTHR30566">
    <property type="entry name" value="YNAI-RELATED MECHANOSENSITIVE ION CHANNEL"/>
    <property type="match status" value="1"/>
</dbReference>
<gene>
    <name evidence="9" type="ORF">QQ055_08260</name>
</gene>
<keyword evidence="3 7" id="KW-0812">Transmembrane</keyword>
<keyword evidence="4 7" id="KW-1133">Transmembrane helix</keyword>
<dbReference type="InterPro" id="IPR023408">
    <property type="entry name" value="MscS_beta-dom_sf"/>
</dbReference>
<evidence type="ECO:0000313" key="10">
    <source>
        <dbReference type="Proteomes" id="UP001230986"/>
    </source>
</evidence>
<evidence type="ECO:0000256" key="3">
    <source>
        <dbReference type="ARBA" id="ARBA00022692"/>
    </source>
</evidence>
<dbReference type="InterPro" id="IPR006685">
    <property type="entry name" value="MscS_channel_2nd"/>
</dbReference>
<keyword evidence="5 7" id="KW-0472">Membrane</keyword>
<evidence type="ECO:0000256" key="6">
    <source>
        <dbReference type="SAM" id="MobiDB-lite"/>
    </source>
</evidence>